<organism evidence="6 7">
    <name type="scientific">Rhodocytophaga aerolata</name>
    <dbReference type="NCBI Taxonomy" id="455078"/>
    <lineage>
        <taxon>Bacteria</taxon>
        <taxon>Pseudomonadati</taxon>
        <taxon>Bacteroidota</taxon>
        <taxon>Cytophagia</taxon>
        <taxon>Cytophagales</taxon>
        <taxon>Rhodocytophagaceae</taxon>
        <taxon>Rhodocytophaga</taxon>
    </lineage>
</organism>
<dbReference type="PANTHER" id="PTHR30204">
    <property type="entry name" value="REDOX-CYCLING DRUG-SENSING TRANSCRIPTIONAL ACTIVATOR SOXR"/>
    <property type="match status" value="1"/>
</dbReference>
<keyword evidence="3" id="KW-0010">Activator</keyword>
<dbReference type="InterPro" id="IPR047057">
    <property type="entry name" value="MerR_fam"/>
</dbReference>
<accession>A0ABT8RBU5</accession>
<dbReference type="PROSITE" id="PS50937">
    <property type="entry name" value="HTH_MERR_2"/>
    <property type="match status" value="1"/>
</dbReference>
<evidence type="ECO:0000313" key="6">
    <source>
        <dbReference type="EMBL" id="MDO1448227.1"/>
    </source>
</evidence>
<name>A0ABT8RBU5_9BACT</name>
<keyword evidence="4" id="KW-0804">Transcription</keyword>
<reference evidence="6" key="1">
    <citation type="submission" date="2023-07" db="EMBL/GenBank/DDBJ databases">
        <title>The genome sequence of Rhodocytophaga aerolata KACC 12507.</title>
        <authorList>
            <person name="Zhang X."/>
        </authorList>
    </citation>
    <scope>NUCLEOTIDE SEQUENCE</scope>
    <source>
        <strain evidence="6">KACC 12507</strain>
    </source>
</reference>
<dbReference type="InterPro" id="IPR012925">
    <property type="entry name" value="TipAS_dom"/>
</dbReference>
<gene>
    <name evidence="6" type="ORF">Q0590_18275</name>
</gene>
<evidence type="ECO:0000256" key="2">
    <source>
        <dbReference type="ARBA" id="ARBA00023125"/>
    </source>
</evidence>
<sequence>MERYSVKQLSRLAGVSVRTLHLYDQIGLLKPAIRTEARYRLYGREQLLRLQQILLYKELDFSLHEIGRILDKPGFDKLKALEQHKTALEARRNRLSTLLQTLDKTISHVKNNTMLTPEELYEGLPKETAEAYRNEASAKYGADALATSENYLRQLSKADFAKLKEESKEIASTLFAMRQQNPESEPVQKLIARHYAIIRQFWGTANSADPQAEAYEGLGQLYVSDERFTLVDGQAQPEYALFMSKAMGYFAKNSLT</sequence>
<feature type="domain" description="HTH merR-type" evidence="5">
    <location>
        <begin position="3"/>
        <end position="72"/>
    </location>
</feature>
<dbReference type="SUPFAM" id="SSF46955">
    <property type="entry name" value="Putative DNA-binding domain"/>
    <property type="match status" value="1"/>
</dbReference>
<evidence type="ECO:0000313" key="7">
    <source>
        <dbReference type="Proteomes" id="UP001168528"/>
    </source>
</evidence>
<comment type="caution">
    <text evidence="6">The sequence shown here is derived from an EMBL/GenBank/DDBJ whole genome shotgun (WGS) entry which is preliminary data.</text>
</comment>
<dbReference type="Pfam" id="PF07739">
    <property type="entry name" value="TipAS"/>
    <property type="match status" value="1"/>
</dbReference>
<dbReference type="Pfam" id="PF13411">
    <property type="entry name" value="MerR_1"/>
    <property type="match status" value="1"/>
</dbReference>
<dbReference type="Gene3D" id="1.10.490.50">
    <property type="entry name" value="Antibiotic binding domain of TipA-like multidrug resistance regulators"/>
    <property type="match status" value="1"/>
</dbReference>
<keyword evidence="2" id="KW-0238">DNA-binding</keyword>
<dbReference type="InterPro" id="IPR009061">
    <property type="entry name" value="DNA-bd_dom_put_sf"/>
</dbReference>
<protein>
    <submittedName>
        <fullName evidence="6">MerR family transcriptional regulator</fullName>
    </submittedName>
</protein>
<evidence type="ECO:0000256" key="4">
    <source>
        <dbReference type="ARBA" id="ARBA00023163"/>
    </source>
</evidence>
<dbReference type="SMART" id="SM00422">
    <property type="entry name" value="HTH_MERR"/>
    <property type="match status" value="1"/>
</dbReference>
<dbReference type="PRINTS" id="PR00040">
    <property type="entry name" value="HTHMERR"/>
</dbReference>
<dbReference type="InterPro" id="IPR036244">
    <property type="entry name" value="TipA-like_antibiotic-bd"/>
</dbReference>
<dbReference type="InterPro" id="IPR000551">
    <property type="entry name" value="MerR-type_HTH_dom"/>
</dbReference>
<dbReference type="RefSeq" id="WP_302039028.1">
    <property type="nucleotide sequence ID" value="NZ_JAUKPO010000010.1"/>
</dbReference>
<dbReference type="Gene3D" id="1.10.1660.10">
    <property type="match status" value="1"/>
</dbReference>
<evidence type="ECO:0000259" key="5">
    <source>
        <dbReference type="PROSITE" id="PS50937"/>
    </source>
</evidence>
<dbReference type="EMBL" id="JAUKPO010000010">
    <property type="protein sequence ID" value="MDO1448227.1"/>
    <property type="molecule type" value="Genomic_DNA"/>
</dbReference>
<dbReference type="PANTHER" id="PTHR30204:SF90">
    <property type="entry name" value="HTH-TYPE TRANSCRIPTIONAL ACTIVATOR MTA"/>
    <property type="match status" value="1"/>
</dbReference>
<dbReference type="CDD" id="cd01106">
    <property type="entry name" value="HTH_TipAL-Mta"/>
    <property type="match status" value="1"/>
</dbReference>
<keyword evidence="1" id="KW-0805">Transcription regulation</keyword>
<keyword evidence="7" id="KW-1185">Reference proteome</keyword>
<dbReference type="SUPFAM" id="SSF89082">
    <property type="entry name" value="Antibiotic binding domain of TipA-like multidrug resistance regulators"/>
    <property type="match status" value="1"/>
</dbReference>
<dbReference type="Proteomes" id="UP001168528">
    <property type="component" value="Unassembled WGS sequence"/>
</dbReference>
<evidence type="ECO:0000256" key="1">
    <source>
        <dbReference type="ARBA" id="ARBA00023015"/>
    </source>
</evidence>
<proteinExistence type="predicted"/>
<evidence type="ECO:0000256" key="3">
    <source>
        <dbReference type="ARBA" id="ARBA00023159"/>
    </source>
</evidence>